<evidence type="ECO:0000313" key="1">
    <source>
        <dbReference type="EMBL" id="MBW4561292.1"/>
    </source>
</evidence>
<reference evidence="1" key="1">
    <citation type="submission" date="2021-05" db="EMBL/GenBank/DDBJ databases">
        <authorList>
            <person name="Pietrasiak N."/>
            <person name="Ward R."/>
            <person name="Stajich J.E."/>
            <person name="Kurbessoian T."/>
        </authorList>
    </citation>
    <scope>NUCLEOTIDE SEQUENCE</scope>
    <source>
        <strain evidence="1">JT2-VF2</strain>
    </source>
</reference>
<organism evidence="1 2">
    <name type="scientific">Mojavia pulchra JT2-VF2</name>
    <dbReference type="NCBI Taxonomy" id="287848"/>
    <lineage>
        <taxon>Bacteria</taxon>
        <taxon>Bacillati</taxon>
        <taxon>Cyanobacteriota</taxon>
        <taxon>Cyanophyceae</taxon>
        <taxon>Nostocales</taxon>
        <taxon>Nostocaceae</taxon>
    </lineage>
</organism>
<proteinExistence type="predicted"/>
<protein>
    <recommendedName>
        <fullName evidence="3">PIN domain nuclease</fullName>
    </recommendedName>
</protein>
<dbReference type="PANTHER" id="PTHR36173:SF2">
    <property type="entry name" value="RIBONUCLEASE VAPC16"/>
    <property type="match status" value="1"/>
</dbReference>
<name>A0A951PWU2_9NOST</name>
<sequence>MRVLFDTHTFLWWITDSSRLSFTVRSIISDANNKLFFSAASGWEIAIKANTLANLRG</sequence>
<evidence type="ECO:0000313" key="2">
    <source>
        <dbReference type="Proteomes" id="UP000715781"/>
    </source>
</evidence>
<comment type="caution">
    <text evidence="1">The sequence shown here is derived from an EMBL/GenBank/DDBJ whole genome shotgun (WGS) entry which is preliminary data.</text>
</comment>
<dbReference type="EMBL" id="JAHHHN010000004">
    <property type="protein sequence ID" value="MBW4561292.1"/>
    <property type="molecule type" value="Genomic_DNA"/>
</dbReference>
<dbReference type="PANTHER" id="PTHR36173">
    <property type="entry name" value="RIBONUCLEASE VAPC16-RELATED"/>
    <property type="match status" value="1"/>
</dbReference>
<dbReference type="InterPro" id="IPR029060">
    <property type="entry name" value="PIN-like_dom_sf"/>
</dbReference>
<dbReference type="Proteomes" id="UP000715781">
    <property type="component" value="Unassembled WGS sequence"/>
</dbReference>
<evidence type="ECO:0008006" key="3">
    <source>
        <dbReference type="Google" id="ProtNLM"/>
    </source>
</evidence>
<dbReference type="InterPro" id="IPR052919">
    <property type="entry name" value="TA_system_RNase"/>
</dbReference>
<reference evidence="1" key="2">
    <citation type="journal article" date="2022" name="Microbiol. Resour. Announc.">
        <title>Metagenome Sequencing to Explore Phylogenomics of Terrestrial Cyanobacteria.</title>
        <authorList>
            <person name="Ward R.D."/>
            <person name="Stajich J.E."/>
            <person name="Johansen J.R."/>
            <person name="Huntemann M."/>
            <person name="Clum A."/>
            <person name="Foster B."/>
            <person name="Foster B."/>
            <person name="Roux S."/>
            <person name="Palaniappan K."/>
            <person name="Varghese N."/>
            <person name="Mukherjee S."/>
            <person name="Reddy T.B.K."/>
            <person name="Daum C."/>
            <person name="Copeland A."/>
            <person name="Chen I.A."/>
            <person name="Ivanova N.N."/>
            <person name="Kyrpides N.C."/>
            <person name="Shapiro N."/>
            <person name="Eloe-Fadrosh E.A."/>
            <person name="Pietrasiak N."/>
        </authorList>
    </citation>
    <scope>NUCLEOTIDE SEQUENCE</scope>
    <source>
        <strain evidence="1">JT2-VF2</strain>
    </source>
</reference>
<accession>A0A951PWU2</accession>
<gene>
    <name evidence="1" type="ORF">KME32_09055</name>
</gene>
<dbReference type="AlphaFoldDB" id="A0A951PWU2"/>
<dbReference type="SUPFAM" id="SSF88723">
    <property type="entry name" value="PIN domain-like"/>
    <property type="match status" value="1"/>
</dbReference>